<proteinExistence type="predicted"/>
<organism evidence="1 2">
    <name type="scientific">Nephila pilipes</name>
    <name type="common">Giant wood spider</name>
    <name type="synonym">Nephila maculata</name>
    <dbReference type="NCBI Taxonomy" id="299642"/>
    <lineage>
        <taxon>Eukaryota</taxon>
        <taxon>Metazoa</taxon>
        <taxon>Ecdysozoa</taxon>
        <taxon>Arthropoda</taxon>
        <taxon>Chelicerata</taxon>
        <taxon>Arachnida</taxon>
        <taxon>Araneae</taxon>
        <taxon>Araneomorphae</taxon>
        <taxon>Entelegynae</taxon>
        <taxon>Araneoidea</taxon>
        <taxon>Nephilidae</taxon>
        <taxon>Nephila</taxon>
    </lineage>
</organism>
<reference evidence="1" key="1">
    <citation type="submission" date="2020-08" db="EMBL/GenBank/DDBJ databases">
        <title>Multicomponent nature underlies the extraordinary mechanical properties of spider dragline silk.</title>
        <authorList>
            <person name="Kono N."/>
            <person name="Nakamura H."/>
            <person name="Mori M."/>
            <person name="Yoshida Y."/>
            <person name="Ohtoshi R."/>
            <person name="Malay A.D."/>
            <person name="Moran D.A.P."/>
            <person name="Tomita M."/>
            <person name="Numata K."/>
            <person name="Arakawa K."/>
        </authorList>
    </citation>
    <scope>NUCLEOTIDE SEQUENCE</scope>
</reference>
<evidence type="ECO:0000313" key="2">
    <source>
        <dbReference type="Proteomes" id="UP000887013"/>
    </source>
</evidence>
<evidence type="ECO:0000313" key="1">
    <source>
        <dbReference type="EMBL" id="GFT96166.1"/>
    </source>
</evidence>
<dbReference type="PANTHER" id="PTHR38681">
    <property type="entry name" value="RETROVIRUS-RELATED POL POLYPROTEIN FROM TRANSPOSON 412-LIKE PROTEIN-RELATED"/>
    <property type="match status" value="1"/>
</dbReference>
<dbReference type="OrthoDB" id="6495421at2759"/>
<dbReference type="Proteomes" id="UP000887013">
    <property type="component" value="Unassembled WGS sequence"/>
</dbReference>
<dbReference type="EMBL" id="BMAW01075329">
    <property type="protein sequence ID" value="GFT96166.1"/>
    <property type="molecule type" value="Genomic_DNA"/>
</dbReference>
<protein>
    <submittedName>
        <fullName evidence="1">Integrase catalytic domain-containing protein</fullName>
    </submittedName>
</protein>
<dbReference type="PANTHER" id="PTHR38681:SF1">
    <property type="entry name" value="RETROVIRUS-RELATED POL POLYPROTEIN FROM TRANSPOSON 412-LIKE PROTEIN"/>
    <property type="match status" value="1"/>
</dbReference>
<accession>A0A8X6Q252</accession>
<gene>
    <name evidence="1" type="primary">AVEN_183821_1</name>
    <name evidence="1" type="ORF">NPIL_75101</name>
</gene>
<dbReference type="AlphaFoldDB" id="A0A8X6Q252"/>
<name>A0A8X6Q252_NEPPI</name>
<keyword evidence="2" id="KW-1185">Reference proteome</keyword>
<comment type="caution">
    <text evidence="1">The sequence shown here is derived from an EMBL/GenBank/DDBJ whole genome shotgun (WGS) entry which is preliminary data.</text>
</comment>
<sequence>MPKGVVEGKNRQLITRIKNYATSSWLDVSSTILLGLHSCLTENIGTSPANYPKSFLEILLPTTKHHLKKPSWLDYVRELLARKLHLVSASQHSSNDIFVHPELQTTTHLFVSRDTVRKTQEQTFKGPFKVLSRKSKLLIIYINGYATIVFLDSLKPAYVFTASVLEMFLVPVRKTTRLRHFQEIPISSLPNKADAYICCVSSGVLIPPSELERGGGYLRQGEVSDLLPRKLGKLILIFVI</sequence>